<feature type="compositionally biased region" description="Polar residues" evidence="2">
    <location>
        <begin position="437"/>
        <end position="468"/>
    </location>
</feature>
<reference evidence="4" key="1">
    <citation type="submission" date="2015-07" db="EMBL/GenBank/DDBJ databases">
        <title>Transcriptome Assembly of Anthurium amnicola.</title>
        <authorList>
            <person name="Suzuki J."/>
        </authorList>
    </citation>
    <scope>NUCLEOTIDE SEQUENCE</scope>
</reference>
<dbReference type="PANTHER" id="PTHR47820">
    <property type="entry name" value="BNAC05G24000D PROTEIN"/>
    <property type="match status" value="1"/>
</dbReference>
<gene>
    <name evidence="4" type="primary">neur_5</name>
    <name evidence="4" type="ORF">g.46766</name>
</gene>
<protein>
    <submittedName>
        <fullName evidence="4">Protein neuralized</fullName>
    </submittedName>
</protein>
<dbReference type="Pfam" id="PF13920">
    <property type="entry name" value="zf-C3HC4_3"/>
    <property type="match status" value="1"/>
</dbReference>
<evidence type="ECO:0000256" key="2">
    <source>
        <dbReference type="SAM" id="MobiDB-lite"/>
    </source>
</evidence>
<dbReference type="AlphaFoldDB" id="A0A1D1YH45"/>
<dbReference type="PANTHER" id="PTHR47820:SF3">
    <property type="entry name" value="OS07G0499800 PROTEIN"/>
    <property type="match status" value="1"/>
</dbReference>
<feature type="compositionally biased region" description="Basic and acidic residues" evidence="2">
    <location>
        <begin position="66"/>
        <end position="78"/>
    </location>
</feature>
<feature type="region of interest" description="Disordered" evidence="2">
    <location>
        <begin position="432"/>
        <end position="476"/>
    </location>
</feature>
<organism evidence="4">
    <name type="scientific">Anthurium amnicola</name>
    <dbReference type="NCBI Taxonomy" id="1678845"/>
    <lineage>
        <taxon>Eukaryota</taxon>
        <taxon>Viridiplantae</taxon>
        <taxon>Streptophyta</taxon>
        <taxon>Embryophyta</taxon>
        <taxon>Tracheophyta</taxon>
        <taxon>Spermatophyta</taxon>
        <taxon>Magnoliopsida</taxon>
        <taxon>Liliopsida</taxon>
        <taxon>Araceae</taxon>
        <taxon>Pothoideae</taxon>
        <taxon>Potheae</taxon>
        <taxon>Anthurium</taxon>
    </lineage>
</organism>
<feature type="domain" description="RING-type" evidence="3">
    <location>
        <begin position="721"/>
        <end position="760"/>
    </location>
</feature>
<proteinExistence type="predicted"/>
<keyword evidence="1" id="KW-0479">Metal-binding</keyword>
<dbReference type="GO" id="GO:0008270">
    <property type="term" value="F:zinc ion binding"/>
    <property type="evidence" value="ECO:0007669"/>
    <property type="project" value="UniProtKB-KW"/>
</dbReference>
<name>A0A1D1YH45_9ARAE</name>
<accession>A0A1D1YH45</accession>
<feature type="compositionally biased region" description="Basic and acidic residues" evidence="2">
    <location>
        <begin position="33"/>
        <end position="58"/>
    </location>
</feature>
<evidence type="ECO:0000259" key="3">
    <source>
        <dbReference type="PROSITE" id="PS50089"/>
    </source>
</evidence>
<keyword evidence="1" id="KW-0863">Zinc-finger</keyword>
<feature type="region of interest" description="Disordered" evidence="2">
    <location>
        <begin position="258"/>
        <end position="295"/>
    </location>
</feature>
<feature type="compositionally biased region" description="Low complexity" evidence="2">
    <location>
        <begin position="286"/>
        <end position="295"/>
    </location>
</feature>
<dbReference type="CDD" id="cd16647">
    <property type="entry name" value="mRING-HC-C3HC5_NEU1"/>
    <property type="match status" value="1"/>
</dbReference>
<sequence>MSGGNERGRGGNPSFPFPLINSLPSLHPRTHLSSRETQKEREKDAESHAHAHQVREKMASSLAKVPMDHHANWPERRTTPSLTCPAFACPGGQAEQSPPPSPSSSSSCSDASSSSCAGTRQQSRVLHRWAAHQACDMVTTVERQAHQAELSALSANSEPVSSRAATFLLRETSPVPPPPQPSRPSSPGARGGVDDLPPNVRASSLIQMWRELEADAGQAPAPSCAAGGSCCGGNSSTVGGCVPSALKSCGTSKACDDSECEPELTGRSQVSCTDGGHDSEPFLHEPSPSSSSPSSLVFGENANFVLLNEATVRPLARWREIDSLLVRMKQERRQELDRLLESHPVSRFSHRSRIQSLLGFRGTHRLMTIQHQQHHGSTALDLDSLWQGGSAIWFLREIFPTCQQRDNVGQVADDKDIPILLRDSSPGLTYGIIADQPVNSSPQDQEVASASASQTVLREDNLSQSTSEDLQEDRQTSTFSWLENNLQINNIEWQRSIESSNLDLWEAVLIAEEPEIDSQNNVEDANGTWASTKDCRSNRQAIDHELSDNFPDNVEIKELLQRRPVSMSLASNFRVKMDRLVLSLLERQQSMVCSRAEEEVQPVLGQNDGFRYTDKAASSLSIVPSPFQTSCSPDSQQGSCITYQSSHQFHETEVMRDLRNDMAEIHLEIAELHKMIESCIDGQSKLPNLIRQEVSSMIYSSAGITLSLLSSKWAPTKKGNCCVCCEMRIDSLLYRCGHMCTCYKCAQELQSGTGRCPICRAPIVDVVRAYSET</sequence>
<dbReference type="Gene3D" id="3.30.40.10">
    <property type="entry name" value="Zinc/RING finger domain, C3HC4 (zinc finger)"/>
    <property type="match status" value="1"/>
</dbReference>
<dbReference type="PROSITE" id="PS50089">
    <property type="entry name" value="ZF_RING_2"/>
    <property type="match status" value="1"/>
</dbReference>
<feature type="region of interest" description="Disordered" evidence="2">
    <location>
        <begin position="171"/>
        <end position="199"/>
    </location>
</feature>
<dbReference type="SUPFAM" id="SSF57850">
    <property type="entry name" value="RING/U-box"/>
    <property type="match status" value="1"/>
</dbReference>
<evidence type="ECO:0000313" key="4">
    <source>
        <dbReference type="EMBL" id="JAT53955.1"/>
    </source>
</evidence>
<feature type="region of interest" description="Disordered" evidence="2">
    <location>
        <begin position="1"/>
        <end position="116"/>
    </location>
</feature>
<keyword evidence="1" id="KW-0862">Zinc</keyword>
<dbReference type="InterPro" id="IPR013083">
    <property type="entry name" value="Znf_RING/FYVE/PHD"/>
</dbReference>
<feature type="compositionally biased region" description="Low complexity" evidence="2">
    <location>
        <begin position="103"/>
        <end position="116"/>
    </location>
</feature>
<dbReference type="EMBL" id="GDJX01013981">
    <property type="protein sequence ID" value="JAT53955.1"/>
    <property type="molecule type" value="Transcribed_RNA"/>
</dbReference>
<dbReference type="InterPro" id="IPR001841">
    <property type="entry name" value="Znf_RING"/>
</dbReference>
<evidence type="ECO:0000256" key="1">
    <source>
        <dbReference type="PROSITE-ProRule" id="PRU00175"/>
    </source>
</evidence>
<feature type="compositionally biased region" description="Pro residues" evidence="2">
    <location>
        <begin position="174"/>
        <end position="184"/>
    </location>
</feature>